<dbReference type="Proteomes" id="UP000228758">
    <property type="component" value="Unassembled WGS sequence"/>
</dbReference>
<evidence type="ECO:0000313" key="4">
    <source>
        <dbReference type="EMBL" id="PJJ73176.1"/>
    </source>
</evidence>
<sequence>MSDNTTPASEQPSAATAPPTGEPAVAAQEPTVPVPPPYSPPVQQYAAPVQEYPAQQQYPVQPHDPQQQYAQPYGQQPYGQPYAQQPYPAAYAGPPKGMSITALVLGLSGFFVSWFTLGIPSILAVVFGHLALKREPAGRGMALTGLITGYAAIGIFVIFLVLATMFAFLPFAFLIPALGVAATEGVAALGS</sequence>
<dbReference type="EMBL" id="PGFF01000001">
    <property type="protein sequence ID" value="PJJ73176.1"/>
    <property type="molecule type" value="Genomic_DNA"/>
</dbReference>
<accession>A0A2M9CMP1</accession>
<feature type="transmembrane region" description="Helical" evidence="2">
    <location>
        <begin position="100"/>
        <end position="128"/>
    </location>
</feature>
<keyword evidence="5" id="KW-1185">Reference proteome</keyword>
<feature type="transmembrane region" description="Helical" evidence="2">
    <location>
        <begin position="168"/>
        <end position="189"/>
    </location>
</feature>
<dbReference type="Pfam" id="PF13828">
    <property type="entry name" value="DUF4190"/>
    <property type="match status" value="1"/>
</dbReference>
<feature type="compositionally biased region" description="Polar residues" evidence="1">
    <location>
        <begin position="1"/>
        <end position="14"/>
    </location>
</feature>
<evidence type="ECO:0000256" key="2">
    <source>
        <dbReference type="SAM" id="Phobius"/>
    </source>
</evidence>
<keyword evidence="2" id="KW-1133">Transmembrane helix</keyword>
<dbReference type="InterPro" id="IPR025241">
    <property type="entry name" value="DUF4190"/>
</dbReference>
<protein>
    <submittedName>
        <fullName evidence="4">Uncharacterized protein DUF4190</fullName>
    </submittedName>
</protein>
<evidence type="ECO:0000313" key="5">
    <source>
        <dbReference type="Proteomes" id="UP000228758"/>
    </source>
</evidence>
<feature type="region of interest" description="Disordered" evidence="1">
    <location>
        <begin position="1"/>
        <end position="75"/>
    </location>
</feature>
<dbReference type="RefSeq" id="WP_100365296.1">
    <property type="nucleotide sequence ID" value="NZ_PGFF01000001.1"/>
</dbReference>
<dbReference type="AlphaFoldDB" id="A0A2M9CMP1"/>
<comment type="caution">
    <text evidence="4">The sequence shown here is derived from an EMBL/GenBank/DDBJ whole genome shotgun (WGS) entry which is preliminary data.</text>
</comment>
<feature type="domain" description="DUF4190" evidence="3">
    <location>
        <begin position="98"/>
        <end position="159"/>
    </location>
</feature>
<keyword evidence="2" id="KW-0812">Transmembrane</keyword>
<name>A0A2M9CMP1_9MICO</name>
<feature type="compositionally biased region" description="Low complexity" evidence="1">
    <location>
        <begin position="65"/>
        <end position="75"/>
    </location>
</feature>
<organism evidence="4 5">
    <name type="scientific">Diaminobutyricimonas aerilata</name>
    <dbReference type="NCBI Taxonomy" id="1162967"/>
    <lineage>
        <taxon>Bacteria</taxon>
        <taxon>Bacillati</taxon>
        <taxon>Actinomycetota</taxon>
        <taxon>Actinomycetes</taxon>
        <taxon>Micrococcales</taxon>
        <taxon>Microbacteriaceae</taxon>
        <taxon>Diaminobutyricimonas</taxon>
    </lineage>
</organism>
<evidence type="ECO:0000259" key="3">
    <source>
        <dbReference type="Pfam" id="PF13828"/>
    </source>
</evidence>
<dbReference type="OrthoDB" id="4794509at2"/>
<keyword evidence="2" id="KW-0472">Membrane</keyword>
<reference evidence="4 5" key="1">
    <citation type="submission" date="2017-11" db="EMBL/GenBank/DDBJ databases">
        <title>Genomic Encyclopedia of Archaeal and Bacterial Type Strains, Phase II (KMG-II): From Individual Species to Whole Genera.</title>
        <authorList>
            <person name="Goeker M."/>
        </authorList>
    </citation>
    <scope>NUCLEOTIDE SEQUENCE [LARGE SCALE GENOMIC DNA]</scope>
    <source>
        <strain evidence="4 5">DSM 27393</strain>
    </source>
</reference>
<feature type="transmembrane region" description="Helical" evidence="2">
    <location>
        <begin position="140"/>
        <end position="162"/>
    </location>
</feature>
<evidence type="ECO:0000256" key="1">
    <source>
        <dbReference type="SAM" id="MobiDB-lite"/>
    </source>
</evidence>
<proteinExistence type="predicted"/>
<gene>
    <name evidence="4" type="ORF">CLV46_2761</name>
</gene>